<evidence type="ECO:0000313" key="2">
    <source>
        <dbReference type="EMBL" id="MDT0404372.1"/>
    </source>
</evidence>
<dbReference type="Proteomes" id="UP001180503">
    <property type="component" value="Unassembled WGS sequence"/>
</dbReference>
<name>A0ABU2QIU1_9ACTN</name>
<feature type="domain" description="DUF397" evidence="1">
    <location>
        <begin position="11"/>
        <end position="63"/>
    </location>
</feature>
<dbReference type="Pfam" id="PF04149">
    <property type="entry name" value="DUF397"/>
    <property type="match status" value="1"/>
</dbReference>
<evidence type="ECO:0000313" key="3">
    <source>
        <dbReference type="Proteomes" id="UP001180503"/>
    </source>
</evidence>
<comment type="caution">
    <text evidence="2">The sequence shown here is derived from an EMBL/GenBank/DDBJ whole genome shotgun (WGS) entry which is preliminary data.</text>
</comment>
<accession>A0ABU2QIU1</accession>
<sequence length="73" mass="7832">MPARPSTPRELAWFKSSYSGANTTECVECAHAADGTLIRDSKRAGGPMVHVATGPWLVFIRSLTNEAPTSRTA</sequence>
<dbReference type="InterPro" id="IPR007278">
    <property type="entry name" value="DUF397"/>
</dbReference>
<organism evidence="2 3">
    <name type="scientific">Streptomyces edwardsiae</name>
    <dbReference type="NCBI Taxonomy" id="3075527"/>
    <lineage>
        <taxon>Bacteria</taxon>
        <taxon>Bacillati</taxon>
        <taxon>Actinomycetota</taxon>
        <taxon>Actinomycetes</taxon>
        <taxon>Kitasatosporales</taxon>
        <taxon>Streptomycetaceae</taxon>
        <taxon>Streptomyces</taxon>
    </lineage>
</organism>
<protein>
    <submittedName>
        <fullName evidence="2">DUF397 domain-containing protein</fullName>
    </submittedName>
</protein>
<gene>
    <name evidence="2" type="ORF">RM528_21250</name>
</gene>
<reference evidence="3" key="1">
    <citation type="submission" date="2023-07" db="EMBL/GenBank/DDBJ databases">
        <title>30 novel species of actinomycetes from the DSMZ collection.</title>
        <authorList>
            <person name="Nouioui I."/>
        </authorList>
    </citation>
    <scope>NUCLEOTIDE SEQUENCE [LARGE SCALE GENOMIC DNA]</scope>
    <source>
        <strain evidence="3">DSM 41635</strain>
    </source>
</reference>
<dbReference type="RefSeq" id="WP_311710602.1">
    <property type="nucleotide sequence ID" value="NZ_JAVRFB010000016.1"/>
</dbReference>
<evidence type="ECO:0000259" key="1">
    <source>
        <dbReference type="Pfam" id="PF04149"/>
    </source>
</evidence>
<dbReference type="EMBL" id="JAVRFB010000016">
    <property type="protein sequence ID" value="MDT0404372.1"/>
    <property type="molecule type" value="Genomic_DNA"/>
</dbReference>
<proteinExistence type="predicted"/>